<dbReference type="AlphaFoldDB" id="F0W8W7"/>
<reference evidence="2" key="2">
    <citation type="submission" date="2011-02" db="EMBL/GenBank/DDBJ databases">
        <authorList>
            <person name="MacLean D."/>
        </authorList>
    </citation>
    <scope>NUCLEOTIDE SEQUENCE</scope>
</reference>
<evidence type="ECO:0000256" key="1">
    <source>
        <dbReference type="SAM" id="MobiDB-lite"/>
    </source>
</evidence>
<accession>F0W8W7</accession>
<feature type="compositionally biased region" description="Basic and acidic residues" evidence="1">
    <location>
        <begin position="425"/>
        <end position="444"/>
    </location>
</feature>
<dbReference type="HOGENOM" id="CLU_472847_0_0_1"/>
<evidence type="ECO:0000313" key="2">
    <source>
        <dbReference type="EMBL" id="CCA17578.1"/>
    </source>
</evidence>
<dbReference type="EMBL" id="FR824082">
    <property type="protein sequence ID" value="CCA17578.1"/>
    <property type="molecule type" value="Genomic_DNA"/>
</dbReference>
<protein>
    <submittedName>
        <fullName evidence="2">Uncharacterized protein AlNc14C37G3242</fullName>
    </submittedName>
</protein>
<proteinExistence type="predicted"/>
<feature type="compositionally biased region" description="Basic and acidic residues" evidence="1">
    <location>
        <begin position="473"/>
        <end position="495"/>
    </location>
</feature>
<feature type="region of interest" description="Disordered" evidence="1">
    <location>
        <begin position="425"/>
        <end position="495"/>
    </location>
</feature>
<gene>
    <name evidence="2" type="primary">AlNc14C37G3242</name>
    <name evidence="2" type="ORF">ALNC14_037210</name>
</gene>
<name>F0W8W7_9STRA</name>
<reference evidence="2" key="1">
    <citation type="journal article" date="2011" name="PLoS Biol.">
        <title>Gene gain and loss during evolution of obligate parasitism in the white rust pathogen of Arabidopsis thaliana.</title>
        <authorList>
            <person name="Kemen E."/>
            <person name="Gardiner A."/>
            <person name="Schultz-Larsen T."/>
            <person name="Kemen A.C."/>
            <person name="Balmuth A.L."/>
            <person name="Robert-Seilaniantz A."/>
            <person name="Bailey K."/>
            <person name="Holub E."/>
            <person name="Studholme D.J."/>
            <person name="Maclean D."/>
            <person name="Jones J.D."/>
        </authorList>
    </citation>
    <scope>NUCLEOTIDE SEQUENCE</scope>
</reference>
<sequence>MRATTKFLLNGCLEALQFTENDSNKRLLEQCETQCTEDSAFDLCSQSRILADREKVVVIDSVYPQNESFIVVDGQFSIESKVNPELRDYLREKKGYTSLTPLRGSVVRLDRYFFLTTGQCEKLLQHQSNEKSGNSLWLWIEKMTVVETSGLAIDPVANVTQHAVVQSRIDELKKNGELVKTLVSSQKLDEKFLVHQEQQPQEADCIIPEDQEAQLQGQEGWDTQAPMVTDSELIAENDPTGSSASAVGALASQDFYFEQEDISCNFIPCSDVDSDAALQTLSDETGVKLGNMDVSEISEISLSSNTPASTSELCEDPDAEKVDQSGVEKCLRDDVEESTSHKVSSIEITSTEVVIIDEDESEEEFALSKKSLVDTMENKAKPQVSPTCNKGQWHPEEQSLADVISVNNQKLPGNHALVCEKPIHHELTQPNQEKHTSTKEENPKRARSNSLQKSARKEVTSAAKAIPSPRQIPQDEKHRHNECSENDKSNRLKEKEALPKISVKVGEKPRSRPNIKTKKTEDGVPYLLDFKPSLNYGKRPFFFPTKNGHMRPSKRYKHLLPPFNIEAIKRILARPRT</sequence>
<organism evidence="2">
    <name type="scientific">Albugo laibachii Nc14</name>
    <dbReference type="NCBI Taxonomy" id="890382"/>
    <lineage>
        <taxon>Eukaryota</taxon>
        <taxon>Sar</taxon>
        <taxon>Stramenopiles</taxon>
        <taxon>Oomycota</taxon>
        <taxon>Peronosporomycetes</taxon>
        <taxon>Albuginales</taxon>
        <taxon>Albuginaceae</taxon>
        <taxon>Albugo</taxon>
    </lineage>
</organism>